<evidence type="ECO:0000313" key="7">
    <source>
        <dbReference type="Proteomes" id="UP000681720"/>
    </source>
</evidence>
<proteinExistence type="predicted"/>
<feature type="domain" description="Laminin IV type B" evidence="5">
    <location>
        <begin position="1"/>
        <end position="56"/>
    </location>
</feature>
<dbReference type="InterPro" id="IPR013015">
    <property type="entry name" value="Laminin_IV_B"/>
</dbReference>
<dbReference type="GO" id="GO:0005604">
    <property type="term" value="C:basement membrane"/>
    <property type="evidence" value="ECO:0007669"/>
    <property type="project" value="UniProtKB-SubCell"/>
</dbReference>
<evidence type="ECO:0000313" key="6">
    <source>
        <dbReference type="EMBL" id="CAF5037735.1"/>
    </source>
</evidence>
<gene>
    <name evidence="6" type="ORF">GIL414_LOCUS59249</name>
</gene>
<comment type="caution">
    <text evidence="6">The sequence shown here is derived from an EMBL/GenBank/DDBJ whole genome shotgun (WGS) entry which is preliminary data.</text>
</comment>
<feature type="non-terminal residue" evidence="6">
    <location>
        <position position="56"/>
    </location>
</feature>
<dbReference type="Proteomes" id="UP000681720">
    <property type="component" value="Unassembled WGS sequence"/>
</dbReference>
<sequence>YKLQLQLKKYGHGDNPRDPVISIDSIVFVPVIEKIDVFSNHPSLLNSYETQQCKQL</sequence>
<organism evidence="6 7">
    <name type="scientific">Rotaria magnacalcarata</name>
    <dbReference type="NCBI Taxonomy" id="392030"/>
    <lineage>
        <taxon>Eukaryota</taxon>
        <taxon>Metazoa</taxon>
        <taxon>Spiralia</taxon>
        <taxon>Gnathifera</taxon>
        <taxon>Rotifera</taxon>
        <taxon>Eurotatoria</taxon>
        <taxon>Bdelloidea</taxon>
        <taxon>Philodinida</taxon>
        <taxon>Philodinidae</taxon>
        <taxon>Rotaria</taxon>
    </lineage>
</organism>
<protein>
    <recommendedName>
        <fullName evidence="5">Laminin IV type B domain-containing protein</fullName>
    </recommendedName>
</protein>
<evidence type="ECO:0000256" key="3">
    <source>
        <dbReference type="ARBA" id="ARBA00022530"/>
    </source>
</evidence>
<evidence type="ECO:0000256" key="4">
    <source>
        <dbReference type="ARBA" id="ARBA00022869"/>
    </source>
</evidence>
<evidence type="ECO:0000256" key="1">
    <source>
        <dbReference type="ARBA" id="ARBA00004302"/>
    </source>
</evidence>
<dbReference type="AlphaFoldDB" id="A0A8S3DT54"/>
<feature type="non-terminal residue" evidence="6">
    <location>
        <position position="1"/>
    </location>
</feature>
<dbReference type="EMBL" id="CAJOBJ010223239">
    <property type="protein sequence ID" value="CAF5037735.1"/>
    <property type="molecule type" value="Genomic_DNA"/>
</dbReference>
<keyword evidence="4" id="KW-0084">Basement membrane</keyword>
<evidence type="ECO:0000256" key="2">
    <source>
        <dbReference type="ARBA" id="ARBA00022525"/>
    </source>
</evidence>
<comment type="subcellular location">
    <subcellularLocation>
        <location evidence="1">Secreted</location>
        <location evidence="1">Extracellular space</location>
        <location evidence="1">Extracellular matrix</location>
        <location evidence="1">Basement membrane</location>
    </subcellularLocation>
</comment>
<keyword evidence="3" id="KW-0272">Extracellular matrix</keyword>
<reference evidence="6" key="1">
    <citation type="submission" date="2021-02" db="EMBL/GenBank/DDBJ databases">
        <authorList>
            <person name="Nowell W R."/>
        </authorList>
    </citation>
    <scope>NUCLEOTIDE SEQUENCE</scope>
</reference>
<keyword evidence="2" id="KW-0964">Secreted</keyword>
<name>A0A8S3DT54_9BILA</name>
<dbReference type="PROSITE" id="PS51116">
    <property type="entry name" value="LAMININ_IVB"/>
    <property type="match status" value="1"/>
</dbReference>
<evidence type="ECO:0000259" key="5">
    <source>
        <dbReference type="PROSITE" id="PS51116"/>
    </source>
</evidence>
<accession>A0A8S3DT54</accession>